<dbReference type="SUPFAM" id="SSF52833">
    <property type="entry name" value="Thioredoxin-like"/>
    <property type="match status" value="1"/>
</dbReference>
<proteinExistence type="predicted"/>
<organism evidence="3 4">
    <name type="scientific">Steroidobacter denitrificans</name>
    <dbReference type="NCBI Taxonomy" id="465721"/>
    <lineage>
        <taxon>Bacteria</taxon>
        <taxon>Pseudomonadati</taxon>
        <taxon>Pseudomonadota</taxon>
        <taxon>Gammaproteobacteria</taxon>
        <taxon>Steroidobacterales</taxon>
        <taxon>Steroidobacteraceae</taxon>
        <taxon>Steroidobacter</taxon>
    </lineage>
</organism>
<dbReference type="PANTHER" id="PTHR42852:SF17">
    <property type="entry name" value="THIOREDOXIN-LIKE PROTEIN HI_1115"/>
    <property type="match status" value="1"/>
</dbReference>
<evidence type="ECO:0000259" key="2">
    <source>
        <dbReference type="PROSITE" id="PS51352"/>
    </source>
</evidence>
<dbReference type="RefSeq" id="WP_066921521.1">
    <property type="nucleotide sequence ID" value="NZ_CP011971.1"/>
</dbReference>
<dbReference type="GO" id="GO:0015036">
    <property type="term" value="F:disulfide oxidoreductase activity"/>
    <property type="evidence" value="ECO:0007669"/>
    <property type="project" value="UniProtKB-ARBA"/>
</dbReference>
<dbReference type="InterPro" id="IPR013766">
    <property type="entry name" value="Thioredoxin_domain"/>
</dbReference>
<keyword evidence="1" id="KW-0676">Redox-active center</keyword>
<keyword evidence="4" id="KW-1185">Reference proteome</keyword>
<dbReference type="STRING" id="465721.ACG33_12095"/>
<dbReference type="GO" id="GO:0016209">
    <property type="term" value="F:antioxidant activity"/>
    <property type="evidence" value="ECO:0007669"/>
    <property type="project" value="InterPro"/>
</dbReference>
<name>A0A127FDS1_STEDE</name>
<dbReference type="CDD" id="cd02966">
    <property type="entry name" value="TlpA_like_family"/>
    <property type="match status" value="1"/>
</dbReference>
<dbReference type="PANTHER" id="PTHR42852">
    <property type="entry name" value="THIOL:DISULFIDE INTERCHANGE PROTEIN DSBE"/>
    <property type="match status" value="1"/>
</dbReference>
<dbReference type="InterPro" id="IPR036249">
    <property type="entry name" value="Thioredoxin-like_sf"/>
</dbReference>
<evidence type="ECO:0000256" key="1">
    <source>
        <dbReference type="ARBA" id="ARBA00023284"/>
    </source>
</evidence>
<gene>
    <name evidence="3" type="ORF">ACG33_12095</name>
</gene>
<dbReference type="Proteomes" id="UP000070250">
    <property type="component" value="Chromosome"/>
</dbReference>
<feature type="domain" description="Thioredoxin" evidence="2">
    <location>
        <begin position="44"/>
        <end position="198"/>
    </location>
</feature>
<dbReference type="PROSITE" id="PS51352">
    <property type="entry name" value="THIOREDOXIN_2"/>
    <property type="match status" value="1"/>
</dbReference>
<evidence type="ECO:0000313" key="4">
    <source>
        <dbReference type="Proteomes" id="UP000070250"/>
    </source>
</evidence>
<dbReference type="Pfam" id="PF00578">
    <property type="entry name" value="AhpC-TSA"/>
    <property type="match status" value="1"/>
</dbReference>
<accession>A0A127FDS1</accession>
<dbReference type="KEGG" id="sdf:ACG33_12095"/>
<dbReference type="InterPro" id="IPR050553">
    <property type="entry name" value="Thioredoxin_ResA/DsbE_sf"/>
</dbReference>
<reference evidence="3 4" key="1">
    <citation type="submission" date="2015-06" db="EMBL/GenBank/DDBJ databases">
        <title>A Comprehensive Approach to Explore the Metabolic and Phylogenetic Diversity of Bacterial Steroid Degradation in the Environment: Testosterone as an Example.</title>
        <authorList>
            <person name="Yang F.-C."/>
            <person name="Chen Y.-L."/>
            <person name="Yu C.-P."/>
            <person name="Tang S.-L."/>
            <person name="Wang P.-H."/>
            <person name="Ismail W."/>
            <person name="Wang C.-H."/>
            <person name="Yang C.-Y."/>
            <person name="Chiang Y.-R."/>
        </authorList>
    </citation>
    <scope>NUCLEOTIDE SEQUENCE [LARGE SCALE GENOMIC DNA]</scope>
    <source>
        <strain evidence="3 4">DSM 18526</strain>
    </source>
</reference>
<dbReference type="InterPro" id="IPR000866">
    <property type="entry name" value="AhpC/TSA"/>
</dbReference>
<dbReference type="AlphaFoldDB" id="A0A127FDS1"/>
<evidence type="ECO:0000313" key="3">
    <source>
        <dbReference type="EMBL" id="AMN47825.1"/>
    </source>
</evidence>
<dbReference type="InterPro" id="IPR017937">
    <property type="entry name" value="Thioredoxin_CS"/>
</dbReference>
<protein>
    <recommendedName>
        <fullName evidence="2">Thioredoxin domain-containing protein</fullName>
    </recommendedName>
</protein>
<sequence length="232" mass="24972">MKPLAYIAIASLAATAGFGLYRYALVPSHPPESQAIPFSGFQASPPGAAAQAAALAPGVPAELPDFTLADLEGIPRSIRSWPGKSMIVNFWATWCAPCRREIPLLNQLQQQHADTGFQVVGVAVDFHDDVLRYAQDIGIRYPILIGEQDGLDAVSRFGQGGLGFPFTVFTDRQHRIVMFHLGELHAEQAQILLDAVTQVDQGELTPAQARAAAARRLTALEARAARPDAPPL</sequence>
<dbReference type="Gene3D" id="3.40.30.10">
    <property type="entry name" value="Glutaredoxin"/>
    <property type="match status" value="1"/>
</dbReference>
<dbReference type="PROSITE" id="PS00194">
    <property type="entry name" value="THIOREDOXIN_1"/>
    <property type="match status" value="1"/>
</dbReference>
<dbReference type="EMBL" id="CP011971">
    <property type="protein sequence ID" value="AMN47825.1"/>
    <property type="molecule type" value="Genomic_DNA"/>
</dbReference>